<evidence type="ECO:0000313" key="2">
    <source>
        <dbReference type="EMBL" id="QHT78202.1"/>
    </source>
</evidence>
<keyword evidence="1" id="KW-1133">Transmembrane helix</keyword>
<reference evidence="2" key="1">
    <citation type="journal article" date="2020" name="Nature">
        <title>Giant virus diversity and host interactions through global metagenomics.</title>
        <authorList>
            <person name="Schulz F."/>
            <person name="Roux S."/>
            <person name="Paez-Espino D."/>
            <person name="Jungbluth S."/>
            <person name="Walsh D.A."/>
            <person name="Denef V.J."/>
            <person name="McMahon K.D."/>
            <person name="Konstantinidis K.T."/>
            <person name="Eloe-Fadrosh E.A."/>
            <person name="Kyrpides N.C."/>
            <person name="Woyke T."/>
        </authorList>
    </citation>
    <scope>NUCLEOTIDE SEQUENCE</scope>
    <source>
        <strain evidence="2">GVMAG-M-3300023179-91</strain>
    </source>
</reference>
<dbReference type="EMBL" id="MN739929">
    <property type="protein sequence ID" value="QHT78202.1"/>
    <property type="molecule type" value="Genomic_DNA"/>
</dbReference>
<organism evidence="2">
    <name type="scientific">viral metagenome</name>
    <dbReference type="NCBI Taxonomy" id="1070528"/>
    <lineage>
        <taxon>unclassified sequences</taxon>
        <taxon>metagenomes</taxon>
        <taxon>organismal metagenomes</taxon>
    </lineage>
</organism>
<protein>
    <submittedName>
        <fullName evidence="2">Uncharacterized protein</fullName>
    </submittedName>
</protein>
<evidence type="ECO:0000256" key="1">
    <source>
        <dbReference type="SAM" id="Phobius"/>
    </source>
</evidence>
<keyword evidence="1" id="KW-0812">Transmembrane</keyword>
<feature type="transmembrane region" description="Helical" evidence="1">
    <location>
        <begin position="6"/>
        <end position="26"/>
    </location>
</feature>
<dbReference type="AlphaFoldDB" id="A0A6C0HC57"/>
<name>A0A6C0HC57_9ZZZZ</name>
<keyword evidence="1" id="KW-0472">Membrane</keyword>
<proteinExistence type="predicted"/>
<sequence length="40" mass="4880">METQWFIEGIIFAGNFLLEIILIPYYELEAIYYRAYNETK</sequence>
<accession>A0A6C0HC57</accession>